<protein>
    <submittedName>
        <fullName evidence="1">Uncharacterized protein</fullName>
    </submittedName>
</protein>
<comment type="caution">
    <text evidence="1">The sequence shown here is derived from an EMBL/GenBank/DDBJ whole genome shotgun (WGS) entry which is preliminary data.</text>
</comment>
<dbReference type="AlphaFoldDB" id="A0AAN8DBB5"/>
<reference evidence="1 2" key="1">
    <citation type="journal article" date="2023" name="Mol. Biol. Evol.">
        <title>Genomics of Secondarily Temperate Adaptation in the Only Non-Antarctic Icefish.</title>
        <authorList>
            <person name="Rivera-Colon A.G."/>
            <person name="Rayamajhi N."/>
            <person name="Minhas B.F."/>
            <person name="Madrigal G."/>
            <person name="Bilyk K.T."/>
            <person name="Yoon V."/>
            <person name="Hune M."/>
            <person name="Gregory S."/>
            <person name="Cheng C.H.C."/>
            <person name="Catchen J.M."/>
        </authorList>
    </citation>
    <scope>NUCLEOTIDE SEQUENCE [LARGE SCALE GENOMIC DNA]</scope>
    <source>
        <tissue evidence="1">White muscle</tissue>
    </source>
</reference>
<dbReference type="Proteomes" id="UP001331515">
    <property type="component" value="Unassembled WGS sequence"/>
</dbReference>
<evidence type="ECO:0000313" key="2">
    <source>
        <dbReference type="Proteomes" id="UP001331515"/>
    </source>
</evidence>
<accession>A0AAN8DBB5</accession>
<sequence>MYSLVSPQVKPCTSHRLSLPWCFPPSALHGVTEDQHMRTEMERCDGEPTHPVWFRSEKQMLGVILTRVFSVPLIF</sequence>
<gene>
    <name evidence="1" type="ORF">CgunFtcFv8_024171</name>
</gene>
<proteinExistence type="predicted"/>
<name>A0AAN8DBB5_CHAGU</name>
<keyword evidence="2" id="KW-1185">Reference proteome</keyword>
<organism evidence="1 2">
    <name type="scientific">Champsocephalus gunnari</name>
    <name type="common">Mackerel icefish</name>
    <dbReference type="NCBI Taxonomy" id="52237"/>
    <lineage>
        <taxon>Eukaryota</taxon>
        <taxon>Metazoa</taxon>
        <taxon>Chordata</taxon>
        <taxon>Craniata</taxon>
        <taxon>Vertebrata</taxon>
        <taxon>Euteleostomi</taxon>
        <taxon>Actinopterygii</taxon>
        <taxon>Neopterygii</taxon>
        <taxon>Teleostei</taxon>
        <taxon>Neoteleostei</taxon>
        <taxon>Acanthomorphata</taxon>
        <taxon>Eupercaria</taxon>
        <taxon>Perciformes</taxon>
        <taxon>Notothenioidei</taxon>
        <taxon>Channichthyidae</taxon>
        <taxon>Champsocephalus</taxon>
    </lineage>
</organism>
<dbReference type="EMBL" id="JAURVH010001523">
    <property type="protein sequence ID" value="KAK5920351.1"/>
    <property type="molecule type" value="Genomic_DNA"/>
</dbReference>
<evidence type="ECO:0000313" key="1">
    <source>
        <dbReference type="EMBL" id="KAK5920351.1"/>
    </source>
</evidence>